<feature type="compositionally biased region" description="Pro residues" evidence="1">
    <location>
        <begin position="354"/>
        <end position="364"/>
    </location>
</feature>
<evidence type="ECO:0000256" key="2">
    <source>
        <dbReference type="SAM" id="Phobius"/>
    </source>
</evidence>
<feature type="compositionally biased region" description="Polar residues" evidence="1">
    <location>
        <begin position="581"/>
        <end position="593"/>
    </location>
</feature>
<feature type="region of interest" description="Disordered" evidence="1">
    <location>
        <begin position="55"/>
        <end position="147"/>
    </location>
</feature>
<feature type="compositionally biased region" description="Basic and acidic residues" evidence="1">
    <location>
        <begin position="302"/>
        <end position="319"/>
    </location>
</feature>
<feature type="compositionally biased region" description="Polar residues" evidence="1">
    <location>
        <begin position="538"/>
        <end position="564"/>
    </location>
</feature>
<dbReference type="EMBL" id="LATX01001713">
    <property type="protein sequence ID" value="KTB39013.1"/>
    <property type="molecule type" value="Genomic_DNA"/>
</dbReference>
<feature type="compositionally biased region" description="Gly residues" evidence="1">
    <location>
        <begin position="424"/>
        <end position="435"/>
    </location>
</feature>
<sequence length="830" mass="87261">MAAPTQEYPPWLTTVVSETTDDAGNVGLETSVMYLPLTYYGPPIPLGPNWTYGGLTSPASTETTLPPTTETTEMPTTTAIPSSLPTTTAIPTTTPPIPTSATSSLSTTSSLPSTSSSSLPSTSSSSLPSTSSSSLPSTSSSSLPPTATNTLGGSSISRGQLIGIIVGTVLGSVFLFITLLTLFLCWYRKRKRDQDPRYVFRDHTPPSPTESDYHFVSRSEVSMHGAAAPTGVRRSRVDEDREMGEGSPRHSGEEADPFLQSHNNTQSSKGSSSTGSGYGTVLPDKADDNPPSGPYAYAAIPPERRDRHILSKDELRRLDEEEEDEKAYNPYSSAHQAHPAPPSAYQDPFNRQPYPEPLMPPPRLVDPSRSSSRLSQHSGGSAVVLTAQRERIMRAEAPQVISSSPSQASSATVTGRRNSATGSGILGSLGLGGLGARILGSTSSRGSSRRNSYVPIDSEADRYTDVPPRMRERLGVGTPERPISSVSAKSGKSGETVYHSLPGTPLMPPSRALGHSSSSLSREFGVLPGAGGGGSASDTPTTERTQAPTAYEDTTLSSTATVPTSAGDVDILDLPAPRTVPSFSSLAQSTSTTDPEKEKQFPYPPGLLNMPAPGAWKDTAGTTPSPGSFAASVHSHAQYEDTPPRAPEDWAVLRRGVAPEMGGGQEGRRGTFGLNLAPSLHHPSQQYLHSEAASFHSHLSPSSGSGASSHKQDNSGSSSSRRTAHSHTLSHSGSISEDSQQSRSYRHRGPGTLSPFGVGSQSPRLSAVPEPPRENPYAPLSVRARTPPLLSGLAPTPPPAAVTNRRAGPGTINTENVPWAGGLSDNWSPT</sequence>
<evidence type="ECO:0000256" key="1">
    <source>
        <dbReference type="SAM" id="MobiDB-lite"/>
    </source>
</evidence>
<dbReference type="Proteomes" id="UP000054988">
    <property type="component" value="Unassembled WGS sequence"/>
</dbReference>
<feature type="compositionally biased region" description="Low complexity" evidence="1">
    <location>
        <begin position="99"/>
        <end position="147"/>
    </location>
</feature>
<feature type="region of interest" description="Disordered" evidence="1">
    <location>
        <begin position="396"/>
        <end position="830"/>
    </location>
</feature>
<keyword evidence="2" id="KW-1133">Transmembrane helix</keyword>
<feature type="compositionally biased region" description="Low complexity" evidence="1">
    <location>
        <begin position="55"/>
        <end position="92"/>
    </location>
</feature>
<name>A0A0W0FRW0_MONRR</name>
<feature type="transmembrane region" description="Helical" evidence="2">
    <location>
        <begin position="161"/>
        <end position="187"/>
    </location>
</feature>
<evidence type="ECO:0000313" key="3">
    <source>
        <dbReference type="EMBL" id="KTB39013.1"/>
    </source>
</evidence>
<feature type="compositionally biased region" description="Low complexity" evidence="1">
    <location>
        <begin position="436"/>
        <end position="452"/>
    </location>
</feature>
<feature type="compositionally biased region" description="Basic and acidic residues" evidence="1">
    <location>
        <begin position="459"/>
        <end position="474"/>
    </location>
</feature>
<feature type="compositionally biased region" description="Basic and acidic residues" evidence="1">
    <location>
        <begin position="235"/>
        <end position="253"/>
    </location>
</feature>
<evidence type="ECO:0000313" key="4">
    <source>
        <dbReference type="Proteomes" id="UP000054988"/>
    </source>
</evidence>
<protein>
    <submittedName>
        <fullName evidence="3">Uncharacterized protein</fullName>
    </submittedName>
</protein>
<keyword evidence="2" id="KW-0472">Membrane</keyword>
<feature type="region of interest" description="Disordered" evidence="1">
    <location>
        <begin position="222"/>
        <end position="382"/>
    </location>
</feature>
<feature type="compositionally biased region" description="Low complexity" evidence="1">
    <location>
        <begin position="692"/>
        <end position="732"/>
    </location>
</feature>
<organism evidence="3 4">
    <name type="scientific">Moniliophthora roreri</name>
    <name type="common">Frosty pod rot fungus</name>
    <name type="synonym">Monilia roreri</name>
    <dbReference type="NCBI Taxonomy" id="221103"/>
    <lineage>
        <taxon>Eukaryota</taxon>
        <taxon>Fungi</taxon>
        <taxon>Dikarya</taxon>
        <taxon>Basidiomycota</taxon>
        <taxon>Agaricomycotina</taxon>
        <taxon>Agaricomycetes</taxon>
        <taxon>Agaricomycetidae</taxon>
        <taxon>Agaricales</taxon>
        <taxon>Marasmiineae</taxon>
        <taxon>Marasmiaceae</taxon>
        <taxon>Moniliophthora</taxon>
    </lineage>
</organism>
<dbReference type="AlphaFoldDB" id="A0A0W0FRW0"/>
<proteinExistence type="predicted"/>
<gene>
    <name evidence="3" type="ORF">WG66_8410</name>
</gene>
<keyword evidence="2" id="KW-0812">Transmembrane</keyword>
<feature type="compositionally biased region" description="Polar residues" evidence="1">
    <location>
        <begin position="733"/>
        <end position="743"/>
    </location>
</feature>
<feature type="compositionally biased region" description="Low complexity" evidence="1">
    <location>
        <begin position="365"/>
        <end position="381"/>
    </location>
</feature>
<feature type="compositionally biased region" description="Low complexity" evidence="1">
    <location>
        <begin position="330"/>
        <end position="346"/>
    </location>
</feature>
<feature type="compositionally biased region" description="Basic and acidic residues" evidence="1">
    <location>
        <begin position="637"/>
        <end position="652"/>
    </location>
</feature>
<comment type="caution">
    <text evidence="3">The sequence shown here is derived from an EMBL/GenBank/DDBJ whole genome shotgun (WGS) entry which is preliminary data.</text>
</comment>
<reference evidence="3 4" key="1">
    <citation type="submission" date="2015-12" db="EMBL/GenBank/DDBJ databases">
        <title>Draft genome sequence of Moniliophthora roreri, the causal agent of frosty pod rot of cacao.</title>
        <authorList>
            <person name="Aime M.C."/>
            <person name="Diaz-Valderrama J.R."/>
            <person name="Kijpornyongpan T."/>
            <person name="Phillips-Mora W."/>
        </authorList>
    </citation>
    <scope>NUCLEOTIDE SEQUENCE [LARGE SCALE GENOMIC DNA]</scope>
    <source>
        <strain evidence="3 4">MCA 2952</strain>
    </source>
</reference>
<feature type="compositionally biased region" description="Low complexity" evidence="1">
    <location>
        <begin position="398"/>
        <end position="414"/>
    </location>
</feature>
<dbReference type="eggNOG" id="ENOG502RZBP">
    <property type="taxonomic scope" value="Eukaryota"/>
</dbReference>
<accession>A0A0W0FRW0</accession>